<keyword evidence="1" id="KW-1133">Transmembrane helix</keyword>
<keyword evidence="3" id="KW-1185">Reference proteome</keyword>
<organism evidence="2 3">
    <name type="scientific">Pontibacter rugosus</name>
    <dbReference type="NCBI Taxonomy" id="1745966"/>
    <lineage>
        <taxon>Bacteria</taxon>
        <taxon>Pseudomonadati</taxon>
        <taxon>Bacteroidota</taxon>
        <taxon>Cytophagia</taxon>
        <taxon>Cytophagales</taxon>
        <taxon>Hymenobacteraceae</taxon>
        <taxon>Pontibacter</taxon>
    </lineage>
</organism>
<evidence type="ECO:0000313" key="2">
    <source>
        <dbReference type="EMBL" id="MFD1186078.1"/>
    </source>
</evidence>
<accession>A0ABW3SN16</accession>
<name>A0ABW3SN16_9BACT</name>
<gene>
    <name evidence="2" type="ORF">ACFQ2O_07675</name>
</gene>
<comment type="caution">
    <text evidence="2">The sequence shown here is derived from an EMBL/GenBank/DDBJ whole genome shotgun (WGS) entry which is preliminary data.</text>
</comment>
<keyword evidence="1" id="KW-0812">Transmembrane</keyword>
<proteinExistence type="predicted"/>
<feature type="transmembrane region" description="Helical" evidence="1">
    <location>
        <begin position="41"/>
        <end position="60"/>
    </location>
</feature>
<dbReference type="RefSeq" id="WP_377525116.1">
    <property type="nucleotide sequence ID" value="NZ_JBHTLD010000050.1"/>
</dbReference>
<reference evidence="3" key="1">
    <citation type="journal article" date="2019" name="Int. J. Syst. Evol. Microbiol.">
        <title>The Global Catalogue of Microorganisms (GCM) 10K type strain sequencing project: providing services to taxonomists for standard genome sequencing and annotation.</title>
        <authorList>
            <consortium name="The Broad Institute Genomics Platform"/>
            <consortium name="The Broad Institute Genome Sequencing Center for Infectious Disease"/>
            <person name="Wu L."/>
            <person name="Ma J."/>
        </authorList>
    </citation>
    <scope>NUCLEOTIDE SEQUENCE [LARGE SCALE GENOMIC DNA]</scope>
    <source>
        <strain evidence="3">JCM 31319</strain>
    </source>
</reference>
<sequence>MNENKSTQSDEVDLHNLLLAFQRMFKGVGEGIFRVINAIKAYYLLLIISITIGLLISYAMHYTTKPHYTSSMTLMLANIRNEFMENQLDNLTVMIEEDNYSAVAERLDINVETAQQIKEMSFTSLDRDRIEEDSILTGSPFQIQLALYDNTLFGVMEPAIVNYLESNRFFTKQKLIKQRQVSSMISRLKGEIASIDSIKTTVGTPKGPVNGFVYGQPIDPTNLYRESVTMYEHQVELEADLEQLDNVEVITGFTPRLHPSGPILMKYLVTGGFVAFLIGTILALILESKKRNRSAL</sequence>
<feature type="transmembrane region" description="Helical" evidence="1">
    <location>
        <begin position="264"/>
        <end position="286"/>
    </location>
</feature>
<keyword evidence="1" id="KW-0472">Membrane</keyword>
<dbReference type="Proteomes" id="UP001597094">
    <property type="component" value="Unassembled WGS sequence"/>
</dbReference>
<protein>
    <submittedName>
        <fullName evidence="2">Chain length determinant protein</fullName>
    </submittedName>
</protein>
<evidence type="ECO:0000256" key="1">
    <source>
        <dbReference type="SAM" id="Phobius"/>
    </source>
</evidence>
<evidence type="ECO:0000313" key="3">
    <source>
        <dbReference type="Proteomes" id="UP001597094"/>
    </source>
</evidence>
<dbReference type="EMBL" id="JBHTLD010000050">
    <property type="protein sequence ID" value="MFD1186078.1"/>
    <property type="molecule type" value="Genomic_DNA"/>
</dbReference>